<keyword evidence="3" id="KW-1185">Reference proteome</keyword>
<sequence length="214" mass="22782">MTSQFDALLDFGDSTPSKNGTSNGADPFDPFGPSPSLESKGSSSNDLLGDFSFDSQISGGQSVNPLYELSMSTDTGTSNSQSVNPLYDFDQSGFSLSTKTQSPSANPLYDFMSGADTNGHSGDLIDTGVTMETTNAIDDDSLLSSIDAKLKEKSDVEDQAKENVDLLNGEGDTNNTGDLLNGHVEQADQNIVSLEAEKPKEEEDVTIEQLEKEK</sequence>
<feature type="compositionally biased region" description="Polar residues" evidence="1">
    <location>
        <begin position="14"/>
        <end position="24"/>
    </location>
</feature>
<gene>
    <name evidence="2" type="ORF">FSP39_007732</name>
</gene>
<dbReference type="Proteomes" id="UP001186944">
    <property type="component" value="Unassembled WGS sequence"/>
</dbReference>
<name>A0AA89C128_PINIB</name>
<feature type="compositionally biased region" description="Low complexity" evidence="1">
    <location>
        <begin position="34"/>
        <end position="44"/>
    </location>
</feature>
<proteinExistence type="predicted"/>
<evidence type="ECO:0000313" key="3">
    <source>
        <dbReference type="Proteomes" id="UP001186944"/>
    </source>
</evidence>
<evidence type="ECO:0000313" key="2">
    <source>
        <dbReference type="EMBL" id="KAK3101971.1"/>
    </source>
</evidence>
<protein>
    <submittedName>
        <fullName evidence="2">Uncharacterized protein</fullName>
    </submittedName>
</protein>
<evidence type="ECO:0000256" key="1">
    <source>
        <dbReference type="SAM" id="MobiDB-lite"/>
    </source>
</evidence>
<dbReference type="EMBL" id="VSWD01000005">
    <property type="protein sequence ID" value="KAK3101971.1"/>
    <property type="molecule type" value="Genomic_DNA"/>
</dbReference>
<feature type="region of interest" description="Disordered" evidence="1">
    <location>
        <begin position="1"/>
        <end position="84"/>
    </location>
</feature>
<feature type="compositionally biased region" description="Polar residues" evidence="1">
    <location>
        <begin position="53"/>
        <end position="84"/>
    </location>
</feature>
<feature type="region of interest" description="Disordered" evidence="1">
    <location>
        <begin position="193"/>
        <end position="214"/>
    </location>
</feature>
<reference evidence="2" key="1">
    <citation type="submission" date="2019-08" db="EMBL/GenBank/DDBJ databases">
        <title>The improved chromosome-level genome for the pearl oyster Pinctada fucata martensii using PacBio sequencing and Hi-C.</title>
        <authorList>
            <person name="Zheng Z."/>
        </authorList>
    </citation>
    <scope>NUCLEOTIDE SEQUENCE</scope>
    <source>
        <strain evidence="2">ZZ-2019</strain>
        <tissue evidence="2">Adductor muscle</tissue>
    </source>
</reference>
<comment type="caution">
    <text evidence="2">The sequence shown here is derived from an EMBL/GenBank/DDBJ whole genome shotgun (WGS) entry which is preliminary data.</text>
</comment>
<organism evidence="2 3">
    <name type="scientific">Pinctada imbricata</name>
    <name type="common">Atlantic pearl-oyster</name>
    <name type="synonym">Pinctada martensii</name>
    <dbReference type="NCBI Taxonomy" id="66713"/>
    <lineage>
        <taxon>Eukaryota</taxon>
        <taxon>Metazoa</taxon>
        <taxon>Spiralia</taxon>
        <taxon>Lophotrochozoa</taxon>
        <taxon>Mollusca</taxon>
        <taxon>Bivalvia</taxon>
        <taxon>Autobranchia</taxon>
        <taxon>Pteriomorphia</taxon>
        <taxon>Pterioida</taxon>
        <taxon>Pterioidea</taxon>
        <taxon>Pteriidae</taxon>
        <taxon>Pinctada</taxon>
    </lineage>
</organism>
<accession>A0AA89C128</accession>
<dbReference type="AlphaFoldDB" id="A0AA89C128"/>